<protein>
    <submittedName>
        <fullName evidence="2">Uncharacterized protein</fullName>
    </submittedName>
</protein>
<name>A0A1A9WC69_9MUSC</name>
<feature type="transmembrane region" description="Helical" evidence="1">
    <location>
        <begin position="12"/>
        <end position="29"/>
    </location>
</feature>
<reference evidence="2" key="2">
    <citation type="submission" date="2020-05" db="UniProtKB">
        <authorList>
            <consortium name="EnsemblMetazoa"/>
        </authorList>
    </citation>
    <scope>IDENTIFICATION</scope>
    <source>
        <strain evidence="2">IAEA</strain>
    </source>
</reference>
<evidence type="ECO:0000313" key="3">
    <source>
        <dbReference type="Proteomes" id="UP000091820"/>
    </source>
</evidence>
<keyword evidence="1" id="KW-0812">Transmembrane</keyword>
<proteinExistence type="predicted"/>
<dbReference type="VEuPathDB" id="VectorBase:GBRI014130"/>
<dbReference type="PROSITE" id="PS51257">
    <property type="entry name" value="PROKAR_LIPOPROTEIN"/>
    <property type="match status" value="1"/>
</dbReference>
<keyword evidence="1" id="KW-1133">Transmembrane helix</keyword>
<organism evidence="2 3">
    <name type="scientific">Glossina brevipalpis</name>
    <dbReference type="NCBI Taxonomy" id="37001"/>
    <lineage>
        <taxon>Eukaryota</taxon>
        <taxon>Metazoa</taxon>
        <taxon>Ecdysozoa</taxon>
        <taxon>Arthropoda</taxon>
        <taxon>Hexapoda</taxon>
        <taxon>Insecta</taxon>
        <taxon>Pterygota</taxon>
        <taxon>Neoptera</taxon>
        <taxon>Endopterygota</taxon>
        <taxon>Diptera</taxon>
        <taxon>Brachycera</taxon>
        <taxon>Muscomorpha</taxon>
        <taxon>Hippoboscoidea</taxon>
        <taxon>Glossinidae</taxon>
        <taxon>Glossina</taxon>
    </lineage>
</organism>
<evidence type="ECO:0000256" key="1">
    <source>
        <dbReference type="SAM" id="Phobius"/>
    </source>
</evidence>
<dbReference type="EnsemblMetazoa" id="GBRI014130-RA">
    <property type="protein sequence ID" value="GBRI014130-PA"/>
    <property type="gene ID" value="GBRI014130"/>
</dbReference>
<keyword evidence="1" id="KW-0472">Membrane</keyword>
<accession>A0A1A9WC69</accession>
<reference evidence="3" key="1">
    <citation type="submission" date="2014-03" db="EMBL/GenBank/DDBJ databases">
        <authorList>
            <person name="Aksoy S."/>
            <person name="Warren W."/>
            <person name="Wilson R.K."/>
        </authorList>
    </citation>
    <scope>NUCLEOTIDE SEQUENCE [LARGE SCALE GENOMIC DNA]</scope>
    <source>
        <strain evidence="3">IAEA</strain>
    </source>
</reference>
<dbReference type="Proteomes" id="UP000091820">
    <property type="component" value="Unassembled WGS sequence"/>
</dbReference>
<evidence type="ECO:0000313" key="2">
    <source>
        <dbReference type="EnsemblMetazoa" id="GBRI014130-PA"/>
    </source>
</evidence>
<sequence>MNWPTVRLQWRCCWWQFTSLTIFMLSILMSCISDGSKSIANAQVKVSIARGDDKQVELSSFLLFYALVYKSGSPGETKRIFSLSFKARKFGLNAIIMKGDANPATSHHPKCLNTLKQILEISRIFKTPNLQAFQSLKHKIFMIFTSIDDKP</sequence>
<keyword evidence="3" id="KW-1185">Reference proteome</keyword>
<dbReference type="AlphaFoldDB" id="A0A1A9WC69"/>